<keyword evidence="1" id="KW-0812">Transmembrane</keyword>
<evidence type="ECO:0000313" key="3">
    <source>
        <dbReference type="Proteomes" id="UP001566331"/>
    </source>
</evidence>
<reference evidence="2 3" key="1">
    <citation type="submission" date="2024-07" db="EMBL/GenBank/DDBJ databases">
        <title>Luteimonas salilacus sp. nov., isolated from the shore soil of Salt Lake in Tibet of China.</title>
        <authorList>
            <person name="Zhang X."/>
            <person name="Li A."/>
        </authorList>
    </citation>
    <scope>NUCLEOTIDE SEQUENCE [LARGE SCALE GENOMIC DNA]</scope>
    <source>
        <strain evidence="2 3">B3-2-R+30</strain>
    </source>
</reference>
<dbReference type="Proteomes" id="UP001566331">
    <property type="component" value="Unassembled WGS sequence"/>
</dbReference>
<accession>A0ABV4HSV2</accession>
<keyword evidence="1" id="KW-1133">Transmembrane helix</keyword>
<evidence type="ECO:0000256" key="1">
    <source>
        <dbReference type="SAM" id="Phobius"/>
    </source>
</evidence>
<protein>
    <recommendedName>
        <fullName evidence="4">YggT family protein</fullName>
    </recommendedName>
</protein>
<name>A0ABV4HSV2_9GAMM</name>
<evidence type="ECO:0008006" key="4">
    <source>
        <dbReference type="Google" id="ProtNLM"/>
    </source>
</evidence>
<sequence length="94" mass="9995">MSTNGKIVLALMVVLTVSVLIAVVGRIIVFMILRHKGVPASFFCIHLPGYLASVCLDFDSKVSASLLRLARVADIALVAVLICAAALLALEIFK</sequence>
<evidence type="ECO:0000313" key="2">
    <source>
        <dbReference type="EMBL" id="MEZ0474752.1"/>
    </source>
</evidence>
<gene>
    <name evidence="2" type="ORF">AB6713_08985</name>
</gene>
<dbReference type="EMBL" id="JBFWIC010000009">
    <property type="protein sequence ID" value="MEZ0474752.1"/>
    <property type="molecule type" value="Genomic_DNA"/>
</dbReference>
<feature type="transmembrane region" description="Helical" evidence="1">
    <location>
        <begin position="75"/>
        <end position="93"/>
    </location>
</feature>
<feature type="transmembrane region" description="Helical" evidence="1">
    <location>
        <begin position="7"/>
        <end position="33"/>
    </location>
</feature>
<organism evidence="2 3">
    <name type="scientific">Luteimonas salinilitoris</name>
    <dbReference type="NCBI Taxonomy" id="3237697"/>
    <lineage>
        <taxon>Bacteria</taxon>
        <taxon>Pseudomonadati</taxon>
        <taxon>Pseudomonadota</taxon>
        <taxon>Gammaproteobacteria</taxon>
        <taxon>Lysobacterales</taxon>
        <taxon>Lysobacteraceae</taxon>
        <taxon>Luteimonas</taxon>
    </lineage>
</organism>
<proteinExistence type="predicted"/>
<dbReference type="RefSeq" id="WP_370565545.1">
    <property type="nucleotide sequence ID" value="NZ_JBFWIB010000018.1"/>
</dbReference>
<keyword evidence="1" id="KW-0472">Membrane</keyword>
<comment type="caution">
    <text evidence="2">The sequence shown here is derived from an EMBL/GenBank/DDBJ whole genome shotgun (WGS) entry which is preliminary data.</text>
</comment>
<keyword evidence="3" id="KW-1185">Reference proteome</keyword>